<dbReference type="Gene3D" id="2.120.10.80">
    <property type="entry name" value="Kelch-type beta propeller"/>
    <property type="match status" value="2"/>
</dbReference>
<dbReference type="Gene3D" id="2.170.16.10">
    <property type="entry name" value="Hedgehog/Intein (Hint) domain"/>
    <property type="match status" value="1"/>
</dbReference>
<protein>
    <recommendedName>
        <fullName evidence="3">EGF-like domain-containing protein</fullName>
    </recommendedName>
</protein>
<dbReference type="InterPro" id="IPR001767">
    <property type="entry name" value="Hedgehog_Hint"/>
</dbReference>
<keyword evidence="5" id="KW-1185">Reference proteome</keyword>
<reference evidence="4" key="1">
    <citation type="submission" date="2022-11" db="EMBL/GenBank/DDBJ databases">
        <authorList>
            <person name="Morgan W.R."/>
            <person name="Tartar A."/>
        </authorList>
    </citation>
    <scope>NUCLEOTIDE SEQUENCE</scope>
    <source>
        <strain evidence="4">ARSEF 373</strain>
    </source>
</reference>
<dbReference type="InterPro" id="IPR000742">
    <property type="entry name" value="EGF"/>
</dbReference>
<keyword evidence="1" id="KW-0245">EGF-like domain</keyword>
<evidence type="ECO:0000256" key="2">
    <source>
        <dbReference type="SAM" id="SignalP"/>
    </source>
</evidence>
<dbReference type="SUPFAM" id="SSF51294">
    <property type="entry name" value="Hedgehog/intein (Hint) domain"/>
    <property type="match status" value="1"/>
</dbReference>
<comment type="caution">
    <text evidence="4">The sequence shown here is derived from an EMBL/GenBank/DDBJ whole genome shotgun (WGS) entry which is preliminary data.</text>
</comment>
<dbReference type="SMART" id="SM00306">
    <property type="entry name" value="HintN"/>
    <property type="match status" value="1"/>
</dbReference>
<organism evidence="4 5">
    <name type="scientific">Lagenidium giganteum</name>
    <dbReference type="NCBI Taxonomy" id="4803"/>
    <lineage>
        <taxon>Eukaryota</taxon>
        <taxon>Sar</taxon>
        <taxon>Stramenopiles</taxon>
        <taxon>Oomycota</taxon>
        <taxon>Peronosporomycetes</taxon>
        <taxon>Pythiales</taxon>
        <taxon>Pythiaceae</taxon>
    </lineage>
</organism>
<dbReference type="InterPro" id="IPR015915">
    <property type="entry name" value="Kelch-typ_b-propeller"/>
</dbReference>
<dbReference type="InterPro" id="IPR003587">
    <property type="entry name" value="Hint_dom_N"/>
</dbReference>
<dbReference type="CDD" id="cd00081">
    <property type="entry name" value="Hint"/>
    <property type="match status" value="1"/>
</dbReference>
<comment type="caution">
    <text evidence="1">Lacks conserved residue(s) required for the propagation of feature annotation.</text>
</comment>
<dbReference type="PANTHER" id="PTHR11889:SF31">
    <property type="entry name" value="PROTEIN HEDGEHOG"/>
    <property type="match status" value="1"/>
</dbReference>
<reference evidence="4" key="2">
    <citation type="journal article" date="2023" name="Microbiol Resour">
        <title>Decontamination and Annotation of the Draft Genome Sequence of the Oomycete Lagenidium giganteum ARSEF 373.</title>
        <authorList>
            <person name="Morgan W.R."/>
            <person name="Tartar A."/>
        </authorList>
    </citation>
    <scope>NUCLEOTIDE SEQUENCE</scope>
    <source>
        <strain evidence="4">ARSEF 373</strain>
    </source>
</reference>
<dbReference type="PANTHER" id="PTHR11889">
    <property type="entry name" value="HEDGEHOG"/>
    <property type="match status" value="1"/>
</dbReference>
<evidence type="ECO:0000259" key="3">
    <source>
        <dbReference type="PROSITE" id="PS50026"/>
    </source>
</evidence>
<dbReference type="Pfam" id="PF01344">
    <property type="entry name" value="Kelch_1"/>
    <property type="match status" value="1"/>
</dbReference>
<evidence type="ECO:0000313" key="4">
    <source>
        <dbReference type="EMBL" id="DBA02522.1"/>
    </source>
</evidence>
<dbReference type="PROSITE" id="PS00022">
    <property type="entry name" value="EGF_1"/>
    <property type="match status" value="1"/>
</dbReference>
<feature type="domain" description="EGF-like" evidence="3">
    <location>
        <begin position="455"/>
        <end position="490"/>
    </location>
</feature>
<feature type="disulfide bond" evidence="1">
    <location>
        <begin position="480"/>
        <end position="489"/>
    </location>
</feature>
<gene>
    <name evidence="4" type="ORF">N0F65_010994</name>
</gene>
<dbReference type="InterPro" id="IPR006652">
    <property type="entry name" value="Kelch_1"/>
</dbReference>
<dbReference type="Proteomes" id="UP001146120">
    <property type="component" value="Unassembled WGS sequence"/>
</dbReference>
<dbReference type="EMBL" id="DAKRPA010000030">
    <property type="protein sequence ID" value="DBA02522.1"/>
    <property type="molecule type" value="Genomic_DNA"/>
</dbReference>
<keyword evidence="2" id="KW-0732">Signal</keyword>
<dbReference type="GO" id="GO:0016540">
    <property type="term" value="P:protein autoprocessing"/>
    <property type="evidence" value="ECO:0007669"/>
    <property type="project" value="InterPro"/>
</dbReference>
<proteinExistence type="predicted"/>
<dbReference type="InterPro" id="IPR050387">
    <property type="entry name" value="Hedgehog_Signaling"/>
</dbReference>
<dbReference type="Pfam" id="PF01079">
    <property type="entry name" value="Hint"/>
    <property type="match status" value="1"/>
</dbReference>
<dbReference type="InterPro" id="IPR036844">
    <property type="entry name" value="Hint_dom_sf"/>
</dbReference>
<dbReference type="AlphaFoldDB" id="A0AAV2ZA59"/>
<sequence length="756" mass="82853">MACLWCICFSGLVGHGRGASLLACNVSQETQDNLARWSLLGGLAFSRDSHAAAVFQDKIWIVGGVSTSYYTKRLEQTTSRSDVVYSADGIVWSEVFDEAPFRRRFGHSLTAFEDGVDGVERLVLLGGFSPDPATDVWTSDDGFNWVEVTQQQVPWTGRGWHCSVVFASQLWVLGGSPLNSQVWSTRSVIHGPWQQHADAPWPPRAAHACASHRIVTNVTEGDDSIEEVMFVTGGWDGTSLPDVWRFDTTGSWTLLQEAAPWRARAWHSLVSFDSRVPADVLLGPRLWLLGGGIVGQGIDKMVPFSDVWYTRDGVHWIEASSDASGISTADWSMVTTRDKQVCTGKWGHAVVPFYRNVTRSFYCGPTCVSENNATNLSGQAIAVCHPHTSLPDPPVVRTIIRQNTVLTATLYPDGCGLCYGSNSERYVNSTRVPALYLIAGNVGSQKVKDVFISNDAMLCERSGVLCSNQGACTQGGVCFCIDGKRGQFCDDNQDYQLVVAKSCFSEESIVHTDGDGPKALSDIIVGDRVLALDAYGQLVFSPVYYIPHDSDANQPTRFIRMRFTTQNGHTGQLEVTPDHLLFVLPTAEATTEACSPGQNTTTSQEWLALAIQKPARDVRAHDVVLVHVPPSAGSNHVASSTNGLAQDLVQPARVQQLQRIARRSGGLTLYTLTGNVFVDGVLCSNFADVYPVVNTRRRDLVAFVLFAPHRAAFTWLPLPAITVGAAMRWLMDRIIQPCFVRPFWTTWMTLAPSVGR</sequence>
<accession>A0AAV2ZA59</accession>
<feature type="signal peptide" evidence="2">
    <location>
        <begin position="1"/>
        <end position="18"/>
    </location>
</feature>
<dbReference type="SUPFAM" id="SSF117281">
    <property type="entry name" value="Kelch motif"/>
    <property type="match status" value="1"/>
</dbReference>
<feature type="chain" id="PRO_5043830964" description="EGF-like domain-containing protein" evidence="2">
    <location>
        <begin position="19"/>
        <end position="756"/>
    </location>
</feature>
<dbReference type="PROSITE" id="PS50026">
    <property type="entry name" value="EGF_3"/>
    <property type="match status" value="1"/>
</dbReference>
<evidence type="ECO:0000313" key="5">
    <source>
        <dbReference type="Proteomes" id="UP001146120"/>
    </source>
</evidence>
<name>A0AAV2ZA59_9STRA</name>
<evidence type="ECO:0000256" key="1">
    <source>
        <dbReference type="PROSITE-ProRule" id="PRU00076"/>
    </source>
</evidence>
<keyword evidence="1" id="KW-1015">Disulfide bond</keyword>